<dbReference type="CDD" id="cd19082">
    <property type="entry name" value="AKR_AKR10A1_2"/>
    <property type="match status" value="1"/>
</dbReference>
<evidence type="ECO:0000313" key="3">
    <source>
        <dbReference type="EMBL" id="NHN33632.1"/>
    </source>
</evidence>
<dbReference type="InterPro" id="IPR023210">
    <property type="entry name" value="NADP_OxRdtase_dom"/>
</dbReference>
<dbReference type="EMBL" id="JAAOIW010000013">
    <property type="protein sequence ID" value="NHN33632.1"/>
    <property type="molecule type" value="Genomic_DNA"/>
</dbReference>
<organism evidence="3 4">
    <name type="scientific">Paenibacillus agricola</name>
    <dbReference type="NCBI Taxonomy" id="2716264"/>
    <lineage>
        <taxon>Bacteria</taxon>
        <taxon>Bacillati</taxon>
        <taxon>Bacillota</taxon>
        <taxon>Bacilli</taxon>
        <taxon>Bacillales</taxon>
        <taxon>Paenibacillaceae</taxon>
        <taxon>Paenibacillus</taxon>
    </lineage>
</organism>
<evidence type="ECO:0000313" key="4">
    <source>
        <dbReference type="Proteomes" id="UP001165962"/>
    </source>
</evidence>
<dbReference type="InterPro" id="IPR050523">
    <property type="entry name" value="AKR_Detox_Biosynth"/>
</dbReference>
<dbReference type="SUPFAM" id="SSF51430">
    <property type="entry name" value="NAD(P)-linked oxidoreductase"/>
    <property type="match status" value="1"/>
</dbReference>
<name>A0ABX0JBV2_9BACL</name>
<dbReference type="Gene3D" id="3.20.20.100">
    <property type="entry name" value="NADP-dependent oxidoreductase domain"/>
    <property type="match status" value="1"/>
</dbReference>
<dbReference type="PANTHER" id="PTHR43364:SF4">
    <property type="entry name" value="NAD(P)-LINKED OXIDOREDUCTASE SUPERFAMILY PROTEIN"/>
    <property type="match status" value="1"/>
</dbReference>
<dbReference type="PANTHER" id="PTHR43364">
    <property type="entry name" value="NADH-SPECIFIC METHYLGLYOXAL REDUCTASE-RELATED"/>
    <property type="match status" value="1"/>
</dbReference>
<accession>A0ABX0JBV2</accession>
<comment type="caution">
    <text evidence="3">The sequence shown here is derived from an EMBL/GenBank/DDBJ whole genome shotgun (WGS) entry which is preliminary data.</text>
</comment>
<evidence type="ECO:0000256" key="1">
    <source>
        <dbReference type="ARBA" id="ARBA00023002"/>
    </source>
</evidence>
<dbReference type="Proteomes" id="UP001165962">
    <property type="component" value="Unassembled WGS sequence"/>
</dbReference>
<protein>
    <submittedName>
        <fullName evidence="3">Aldo/keto reductase</fullName>
    </submittedName>
</protein>
<keyword evidence="4" id="KW-1185">Reference proteome</keyword>
<keyword evidence="1" id="KW-0560">Oxidoreductase</keyword>
<gene>
    <name evidence="3" type="ORF">G9U52_27825</name>
</gene>
<dbReference type="Pfam" id="PF00248">
    <property type="entry name" value="Aldo_ket_red"/>
    <property type="match status" value="1"/>
</dbReference>
<reference evidence="3" key="1">
    <citation type="submission" date="2020-03" db="EMBL/GenBank/DDBJ databases">
        <title>Draft sequencing of Paenibacilllus sp. S3N08.</title>
        <authorList>
            <person name="Kim D.-U."/>
        </authorList>
    </citation>
    <scope>NUCLEOTIDE SEQUENCE</scope>
    <source>
        <strain evidence="3">S3N08</strain>
    </source>
</reference>
<feature type="domain" description="NADP-dependent oxidoreductase" evidence="2">
    <location>
        <begin position="16"/>
        <end position="319"/>
    </location>
</feature>
<sequence>MRYQSIPGTNLTPSVICLGTSSLGSILQEAEAFRLMDLFYDLGGTFIDTAKVYADWLPGERSVSEKTIGRWLKARGLQNRVLVETKGGHPELHTMHIPRLDAQSIALDVETSLINLQLDCLDLYYLHRDDLNRSVAELVDVMEEQVKLGKIRYYACSNWTPERIEEANQYARKTGSNGFVANQPKWSLAVSLPTSDPTRDTMDIKGIRYHEESGLAAVPYSSQAKGFFSGTYTPEALRLLSPNTAKVKTYCTEENIIKLERIMEVSERLQVSGSQVALACLMVQSFPVFPIIGSKTAEQLTDSCSAAEVQMDPQTAAYIMGE</sequence>
<proteinExistence type="predicted"/>
<dbReference type="InterPro" id="IPR036812">
    <property type="entry name" value="NAD(P)_OxRdtase_dom_sf"/>
</dbReference>
<evidence type="ECO:0000259" key="2">
    <source>
        <dbReference type="Pfam" id="PF00248"/>
    </source>
</evidence>
<dbReference type="RefSeq" id="WP_166153945.1">
    <property type="nucleotide sequence ID" value="NZ_JAAOIW010000013.1"/>
</dbReference>